<organism evidence="2 3">
    <name type="scientific">Lactarius akahatsu</name>
    <dbReference type="NCBI Taxonomy" id="416441"/>
    <lineage>
        <taxon>Eukaryota</taxon>
        <taxon>Fungi</taxon>
        <taxon>Dikarya</taxon>
        <taxon>Basidiomycota</taxon>
        <taxon>Agaricomycotina</taxon>
        <taxon>Agaricomycetes</taxon>
        <taxon>Russulales</taxon>
        <taxon>Russulaceae</taxon>
        <taxon>Lactarius</taxon>
    </lineage>
</organism>
<feature type="transmembrane region" description="Helical" evidence="1">
    <location>
        <begin position="12"/>
        <end position="33"/>
    </location>
</feature>
<protein>
    <submittedName>
        <fullName evidence="2">Uncharacterized protein</fullName>
    </submittedName>
</protein>
<comment type="caution">
    <text evidence="2">The sequence shown here is derived from an EMBL/GenBank/DDBJ whole genome shotgun (WGS) entry which is preliminary data.</text>
</comment>
<keyword evidence="1" id="KW-0472">Membrane</keyword>
<keyword evidence="3" id="KW-1185">Reference proteome</keyword>
<evidence type="ECO:0000313" key="3">
    <source>
        <dbReference type="Proteomes" id="UP001201163"/>
    </source>
</evidence>
<sequence>MAITSFYKLHTFMVTYVVIVIKLAHASFTHLFLFCFCSCGSERGYPCGSTTQRSALSLDESTHLSSVFLFLKD</sequence>
<name>A0AAD4LQV5_9AGAM</name>
<dbReference type="EMBL" id="JAKELL010000008">
    <property type="protein sequence ID" value="KAH8996810.1"/>
    <property type="molecule type" value="Genomic_DNA"/>
</dbReference>
<dbReference type="AlphaFoldDB" id="A0AAD4LQV5"/>
<gene>
    <name evidence="2" type="ORF">EDB92DRAFT_1532128</name>
</gene>
<dbReference type="Proteomes" id="UP001201163">
    <property type="component" value="Unassembled WGS sequence"/>
</dbReference>
<keyword evidence="1" id="KW-0812">Transmembrane</keyword>
<accession>A0AAD4LQV5</accession>
<reference evidence="2" key="1">
    <citation type="submission" date="2022-01" db="EMBL/GenBank/DDBJ databases">
        <title>Comparative genomics reveals a dynamic genome evolution in the ectomycorrhizal milk-cap (Lactarius) mushrooms.</title>
        <authorList>
            <consortium name="DOE Joint Genome Institute"/>
            <person name="Lebreton A."/>
            <person name="Tang N."/>
            <person name="Kuo A."/>
            <person name="LaButti K."/>
            <person name="Drula E."/>
            <person name="Barry K."/>
            <person name="Clum A."/>
            <person name="Lipzen A."/>
            <person name="Mousain D."/>
            <person name="Ng V."/>
            <person name="Wang R."/>
            <person name="Wang X."/>
            <person name="Dai Y."/>
            <person name="Henrissat B."/>
            <person name="Grigoriev I.V."/>
            <person name="Guerin-Laguette A."/>
            <person name="Yu F."/>
            <person name="Martin F.M."/>
        </authorList>
    </citation>
    <scope>NUCLEOTIDE SEQUENCE</scope>
    <source>
        <strain evidence="2">QP</strain>
    </source>
</reference>
<evidence type="ECO:0000313" key="2">
    <source>
        <dbReference type="EMBL" id="KAH8996810.1"/>
    </source>
</evidence>
<evidence type="ECO:0000256" key="1">
    <source>
        <dbReference type="SAM" id="Phobius"/>
    </source>
</evidence>
<proteinExistence type="predicted"/>
<keyword evidence="1" id="KW-1133">Transmembrane helix</keyword>